<dbReference type="OrthoDB" id="194443at2759"/>
<comment type="caution">
    <text evidence="2">The sequence shown here is derived from an EMBL/GenBank/DDBJ whole genome shotgun (WGS) entry which is preliminary data.</text>
</comment>
<name>A0A9W9MSU8_9EURO</name>
<dbReference type="SUPFAM" id="SSF54695">
    <property type="entry name" value="POZ domain"/>
    <property type="match status" value="1"/>
</dbReference>
<evidence type="ECO:0000313" key="2">
    <source>
        <dbReference type="EMBL" id="KAJ5206799.1"/>
    </source>
</evidence>
<dbReference type="PROSITE" id="PS50097">
    <property type="entry name" value="BTB"/>
    <property type="match status" value="1"/>
</dbReference>
<proteinExistence type="predicted"/>
<dbReference type="Proteomes" id="UP001150879">
    <property type="component" value="Unassembled WGS sequence"/>
</dbReference>
<reference evidence="2" key="2">
    <citation type="journal article" date="2023" name="IMA Fungus">
        <title>Comparative genomic study of the Penicillium genus elucidates a diverse pangenome and 15 lateral gene transfer events.</title>
        <authorList>
            <person name="Petersen C."/>
            <person name="Sorensen T."/>
            <person name="Nielsen M.R."/>
            <person name="Sondergaard T.E."/>
            <person name="Sorensen J.L."/>
            <person name="Fitzpatrick D.A."/>
            <person name="Frisvad J.C."/>
            <person name="Nielsen K.L."/>
        </authorList>
    </citation>
    <scope>NUCLEOTIDE SEQUENCE</scope>
    <source>
        <strain evidence="2">IBT 16849</strain>
    </source>
</reference>
<dbReference type="SMART" id="SM00225">
    <property type="entry name" value="BTB"/>
    <property type="match status" value="1"/>
</dbReference>
<evidence type="ECO:0000259" key="1">
    <source>
        <dbReference type="PROSITE" id="PS50097"/>
    </source>
</evidence>
<gene>
    <name evidence="2" type="ORF">N7472_003247</name>
</gene>
<dbReference type="EMBL" id="JAPQKP010000002">
    <property type="protein sequence ID" value="KAJ5206799.1"/>
    <property type="molecule type" value="Genomic_DNA"/>
</dbReference>
<reference evidence="2" key="1">
    <citation type="submission" date="2022-11" db="EMBL/GenBank/DDBJ databases">
        <authorList>
            <person name="Petersen C."/>
        </authorList>
    </citation>
    <scope>NUCLEOTIDE SEQUENCE</scope>
    <source>
        <strain evidence="2">IBT 16849</strain>
    </source>
</reference>
<dbReference type="CDD" id="cd18186">
    <property type="entry name" value="BTB_POZ_ZBTB_KLHL-like"/>
    <property type="match status" value="1"/>
</dbReference>
<evidence type="ECO:0000313" key="3">
    <source>
        <dbReference type="Proteomes" id="UP001150879"/>
    </source>
</evidence>
<organism evidence="2 3">
    <name type="scientific">Penicillium cf. griseofulvum</name>
    <dbReference type="NCBI Taxonomy" id="2972120"/>
    <lineage>
        <taxon>Eukaryota</taxon>
        <taxon>Fungi</taxon>
        <taxon>Dikarya</taxon>
        <taxon>Ascomycota</taxon>
        <taxon>Pezizomycotina</taxon>
        <taxon>Eurotiomycetes</taxon>
        <taxon>Eurotiomycetidae</taxon>
        <taxon>Eurotiales</taxon>
        <taxon>Aspergillaceae</taxon>
        <taxon>Penicillium</taxon>
    </lineage>
</organism>
<sequence>MNEPSEQSVASFATVKLPLIHGPLVKIQMQPIGCEYTVSKGILCAESPIFSAMFEGNFLEAQEQTLKLEAIEGVISPRSFEALFQWLYLRIVKFDIDDKSPGEQISAAIELARLADMYHITGIEAQITQYIKKIIIANPDPDSTEDWIVCDNNTVWIRREDIVSGILLHHDHPVRHLLAKACVGAYLQIEDHKFAKLAQDYPCFGADLLHEVRLTLNGLKPHLKAHFKDPITGTRRYLNQ</sequence>
<dbReference type="InterPro" id="IPR011333">
    <property type="entry name" value="SKP1/BTB/POZ_sf"/>
</dbReference>
<accession>A0A9W9MSU8</accession>
<feature type="domain" description="BTB" evidence="1">
    <location>
        <begin position="23"/>
        <end position="96"/>
    </location>
</feature>
<dbReference type="InterPro" id="IPR000210">
    <property type="entry name" value="BTB/POZ_dom"/>
</dbReference>
<protein>
    <recommendedName>
        <fullName evidence="1">BTB domain-containing protein</fullName>
    </recommendedName>
</protein>
<dbReference type="AlphaFoldDB" id="A0A9W9MSU8"/>
<keyword evidence="3" id="KW-1185">Reference proteome</keyword>
<dbReference type="Gene3D" id="3.30.710.10">
    <property type="entry name" value="Potassium Channel Kv1.1, Chain A"/>
    <property type="match status" value="1"/>
</dbReference>
<dbReference type="Pfam" id="PF00651">
    <property type="entry name" value="BTB"/>
    <property type="match status" value="1"/>
</dbReference>